<dbReference type="InterPro" id="IPR038763">
    <property type="entry name" value="DHH_sf"/>
</dbReference>
<name>D7BGR7_ALLS1</name>
<protein>
    <submittedName>
        <fullName evidence="3">Phosphoesterase RecJ domain protein</fullName>
    </submittedName>
</protein>
<accession>D7BGR7</accession>
<dbReference type="Gene3D" id="3.10.310.30">
    <property type="match status" value="1"/>
</dbReference>
<dbReference type="InterPro" id="IPR051319">
    <property type="entry name" value="Oligoribo/pAp-PDE_c-di-AMP_PDE"/>
</dbReference>
<keyword evidence="4" id="KW-1185">Reference proteome</keyword>
<dbReference type="EMBL" id="CP002042">
    <property type="protein sequence ID" value="ADH62071.1"/>
    <property type="molecule type" value="Genomic_DNA"/>
</dbReference>
<gene>
    <name evidence="3" type="ordered locus">Mesil_0126</name>
</gene>
<dbReference type="Pfam" id="PF01368">
    <property type="entry name" value="DHH"/>
    <property type="match status" value="1"/>
</dbReference>
<sequence>MNAAINQAEPLYREKLHAAAEALENFSGPIYVVTHVDPDGDAVGSSLGLALALEAMGKEVFWICQPPRYLQFLAGDYRNSPPISQVPEGALLVVLDAAEPSRVEGAPVEGYVINIDHHGTNPRFGDISVVDPSKAATAQIVKDLVDALGVAWTPAIATPVLAGMITDTGNFAFANTTPELLRTAADLIAQGVAYAELTDRLKWRPPGYFQLMGKVLSTVEFHFGGLLVTAHLPPGLQGENGAEEDSDDFVGTIRYAEGSLVAVFLRERGPDTKLSIRSRGRVSAQNIAVKLGGGGHVPAAGATLRGMGLSDAYGRLLPVVEEELKRAGYL</sequence>
<dbReference type="STRING" id="526227.Mesil_0126"/>
<dbReference type="Pfam" id="PF02272">
    <property type="entry name" value="DHHA1"/>
    <property type="match status" value="1"/>
</dbReference>
<evidence type="ECO:0000313" key="4">
    <source>
        <dbReference type="Proteomes" id="UP000001916"/>
    </source>
</evidence>
<feature type="domain" description="DHHA1" evidence="2">
    <location>
        <begin position="241"/>
        <end position="324"/>
    </location>
</feature>
<dbReference type="RefSeq" id="WP_013156678.1">
    <property type="nucleotide sequence ID" value="NC_014212.1"/>
</dbReference>
<organism evidence="3 4">
    <name type="scientific">Allomeiothermus silvanus (strain ATCC 700542 / DSM 9946 / NBRC 106475 / NCIMB 13440 / VI-R2)</name>
    <name type="common">Thermus silvanus</name>
    <dbReference type="NCBI Taxonomy" id="526227"/>
    <lineage>
        <taxon>Bacteria</taxon>
        <taxon>Thermotogati</taxon>
        <taxon>Deinococcota</taxon>
        <taxon>Deinococci</taxon>
        <taxon>Thermales</taxon>
        <taxon>Thermaceae</taxon>
        <taxon>Allomeiothermus</taxon>
    </lineage>
</organism>
<dbReference type="InterPro" id="IPR003156">
    <property type="entry name" value="DHHA1_dom"/>
</dbReference>
<dbReference type="PANTHER" id="PTHR47618:SF1">
    <property type="entry name" value="BIFUNCTIONAL OLIGORIBONUCLEASE AND PAP PHOSPHATASE NRNA"/>
    <property type="match status" value="1"/>
</dbReference>
<dbReference type="InterPro" id="IPR001667">
    <property type="entry name" value="DDH_dom"/>
</dbReference>
<evidence type="ECO:0000313" key="3">
    <source>
        <dbReference type="EMBL" id="ADH62071.1"/>
    </source>
</evidence>
<reference evidence="3 4" key="1">
    <citation type="journal article" date="2010" name="Stand. Genomic Sci.">
        <title>Complete genome sequence of Meiothermus silvanus type strain (VI-R2).</title>
        <authorList>
            <person name="Sikorski J."/>
            <person name="Tindall B.J."/>
            <person name="Lowry S."/>
            <person name="Lucas S."/>
            <person name="Nolan M."/>
            <person name="Copeland A."/>
            <person name="Glavina Del Rio T."/>
            <person name="Tice H."/>
            <person name="Cheng J.F."/>
            <person name="Han C."/>
            <person name="Pitluck S."/>
            <person name="Liolios K."/>
            <person name="Ivanova N."/>
            <person name="Mavromatis K."/>
            <person name="Mikhailova N."/>
            <person name="Pati A."/>
            <person name="Goodwin L."/>
            <person name="Chen A."/>
            <person name="Palaniappan K."/>
            <person name="Land M."/>
            <person name="Hauser L."/>
            <person name="Chang Y.J."/>
            <person name="Jeffries C.D."/>
            <person name="Rohde M."/>
            <person name="Goker M."/>
            <person name="Woyke T."/>
            <person name="Bristow J."/>
            <person name="Eisen J.A."/>
            <person name="Markowitz V."/>
            <person name="Hugenholtz P."/>
            <person name="Kyrpides N.C."/>
            <person name="Klenk H.P."/>
            <person name="Lapidus A."/>
        </authorList>
    </citation>
    <scope>NUCLEOTIDE SEQUENCE [LARGE SCALE GENOMIC DNA]</scope>
    <source>
        <strain evidence="4">ATCC 700542 / DSM 9946 / VI-R2</strain>
    </source>
</reference>
<dbReference type="GO" id="GO:0003676">
    <property type="term" value="F:nucleic acid binding"/>
    <property type="evidence" value="ECO:0007669"/>
    <property type="project" value="InterPro"/>
</dbReference>
<evidence type="ECO:0000259" key="1">
    <source>
        <dbReference type="Pfam" id="PF01368"/>
    </source>
</evidence>
<dbReference type="HOGENOM" id="CLU_039720_0_1_0"/>
<dbReference type="AlphaFoldDB" id="D7BGR7"/>
<dbReference type="Gene3D" id="3.90.1640.10">
    <property type="entry name" value="inorganic pyrophosphatase (n-terminal core)"/>
    <property type="match status" value="1"/>
</dbReference>
<dbReference type="eggNOG" id="COG0618">
    <property type="taxonomic scope" value="Bacteria"/>
</dbReference>
<dbReference type="PANTHER" id="PTHR47618">
    <property type="entry name" value="BIFUNCTIONAL OLIGORIBONUCLEASE AND PAP PHOSPHATASE NRNA"/>
    <property type="match status" value="1"/>
</dbReference>
<dbReference type="Proteomes" id="UP000001916">
    <property type="component" value="Chromosome"/>
</dbReference>
<dbReference type="SUPFAM" id="SSF64182">
    <property type="entry name" value="DHH phosphoesterases"/>
    <property type="match status" value="1"/>
</dbReference>
<dbReference type="KEGG" id="msv:Mesil_0126"/>
<evidence type="ECO:0000259" key="2">
    <source>
        <dbReference type="Pfam" id="PF02272"/>
    </source>
</evidence>
<dbReference type="OrthoDB" id="9803668at2"/>
<feature type="domain" description="DDH" evidence="1">
    <location>
        <begin position="30"/>
        <end position="164"/>
    </location>
</feature>
<proteinExistence type="predicted"/>